<dbReference type="Proteomes" id="UP000419144">
    <property type="component" value="Unassembled WGS sequence"/>
</dbReference>
<keyword evidence="2" id="KW-1185">Reference proteome</keyword>
<dbReference type="GO" id="GO:0005840">
    <property type="term" value="C:ribosome"/>
    <property type="evidence" value="ECO:0007669"/>
    <property type="project" value="UniProtKB-KW"/>
</dbReference>
<protein>
    <submittedName>
        <fullName evidence="1">40S ribosomal protein S16, putative</fullName>
    </submittedName>
</protein>
<keyword evidence="1" id="KW-0689">Ribosomal protein</keyword>
<gene>
    <name evidence="1" type="ORF">LtaPh_2608141</name>
</gene>
<dbReference type="VEuPathDB" id="TriTrypDB:LtaPh_2608141"/>
<reference evidence="1" key="1">
    <citation type="submission" date="2019-11" db="EMBL/GenBank/DDBJ databases">
        <title>Leishmania tarentolae CDS.</title>
        <authorList>
            <person name="Goto Y."/>
            <person name="Yamagishi J."/>
        </authorList>
    </citation>
    <scope>NUCLEOTIDE SEQUENCE [LARGE SCALE GENOMIC DNA]</scope>
    <source>
        <strain evidence="1">Parrot Tar II</strain>
    </source>
</reference>
<evidence type="ECO:0000313" key="2">
    <source>
        <dbReference type="Proteomes" id="UP000419144"/>
    </source>
</evidence>
<keyword evidence="1" id="KW-0687">Ribonucleoprotein</keyword>
<evidence type="ECO:0000313" key="1">
    <source>
        <dbReference type="EMBL" id="GET89448.1"/>
    </source>
</evidence>
<dbReference type="AlphaFoldDB" id="A0A640KJF5"/>
<accession>A0A640KJF5</accession>
<name>A0A640KJF5_LEITA</name>
<organism evidence="1 2">
    <name type="scientific">Leishmania tarentolae</name>
    <name type="common">Sauroleishmania tarentolae</name>
    <dbReference type="NCBI Taxonomy" id="5689"/>
    <lineage>
        <taxon>Eukaryota</taxon>
        <taxon>Discoba</taxon>
        <taxon>Euglenozoa</taxon>
        <taxon>Kinetoplastea</taxon>
        <taxon>Metakinetoplastina</taxon>
        <taxon>Trypanosomatida</taxon>
        <taxon>Trypanosomatidae</taxon>
        <taxon>Leishmaniinae</taxon>
        <taxon>Leishmania</taxon>
        <taxon>lizard Leishmania</taxon>
    </lineage>
</organism>
<dbReference type="EMBL" id="BLBS01000035">
    <property type="protein sequence ID" value="GET89448.1"/>
    <property type="molecule type" value="Genomic_DNA"/>
</dbReference>
<proteinExistence type="predicted"/>
<comment type="caution">
    <text evidence="1">The sequence shown here is derived from an EMBL/GenBank/DDBJ whole genome shotgun (WGS) entry which is preliminary data.</text>
</comment>
<sequence length="159" mass="17702">MTLPVRLGEARAGRVAAPLLRLAAARIGDQQEFVVRQELVLQRGLLHLVVVLLKECNEALRDGLARGVRLRHLTTTMYRHVDAQPRVVLGSHHSDGLHDLRAQRIGQDLLQRHTVHLDVALGSLRDRGHGDCRLLLAEGLHLLQRVALVSGHDSRTFSL</sequence>